<comment type="caution">
    <text evidence="4">The sequence shown here is derived from an EMBL/GenBank/DDBJ whole genome shotgun (WGS) entry which is preliminary data.</text>
</comment>
<feature type="repeat" description="TPR" evidence="1">
    <location>
        <begin position="65"/>
        <end position="98"/>
    </location>
</feature>
<evidence type="ECO:0000256" key="1">
    <source>
        <dbReference type="PROSITE-ProRule" id="PRU00339"/>
    </source>
</evidence>
<sequence length="413" mass="47792">MIKRYLKIKCSFLLLWGIFAFPAVGQESFDPDKLFIEARKLILDGKRQEGREIAFKVLEKYPTYPDVLILVGRSYSWDGKYDSASLYFERAIVASPEYEDGYLGYIDNLLWQEDLEKADEILKMALEKIGPQANAIQYRQSKIHYYKEDYATALKLANSVFQKAPKLEGLLNYIQILRRLSRVNAVGFTYDYDSFEGQISPWNTYSIYGRTRTKLTGTLIARVTNSSRFDGNGTQVELDAYPSLGKNSYGYFNIGYSGASFFPKFRFGSSIYWNLPKAFELDAGYRYLQFSETTHIITGSLGKYVSNWWFNFRMNLIPGQEGNSVSGNFQTRYYFKGAEDFISIQFSSGVSPDEENRDFQSQLLNSYRARLGYQHLWTERWMGFGFVGYSKDEINAGRFRNNLNVSIGTEFRF</sequence>
<dbReference type="InterPro" id="IPR011990">
    <property type="entry name" value="TPR-like_helical_dom_sf"/>
</dbReference>
<gene>
    <name evidence="4" type="ORF">SAMN05444412_111158</name>
</gene>
<reference evidence="4 5" key="1">
    <citation type="submission" date="2016-10" db="EMBL/GenBank/DDBJ databases">
        <authorList>
            <person name="Varghese N."/>
            <person name="Submissions S."/>
        </authorList>
    </citation>
    <scope>NUCLEOTIDE SEQUENCE [LARGE SCALE GENOMIC DNA]</scope>
    <source>
        <strain evidence="4 5">DSM 17997</strain>
    </source>
</reference>
<dbReference type="SUPFAM" id="SSF48452">
    <property type="entry name" value="TPR-like"/>
    <property type="match status" value="1"/>
</dbReference>
<organism evidence="4 5">
    <name type="scientific">Rhodonellum ikkaensis</name>
    <dbReference type="NCBI Taxonomy" id="336829"/>
    <lineage>
        <taxon>Bacteria</taxon>
        <taxon>Pseudomonadati</taxon>
        <taxon>Bacteroidota</taxon>
        <taxon>Cytophagia</taxon>
        <taxon>Cytophagales</taxon>
        <taxon>Cytophagaceae</taxon>
        <taxon>Rhodonellum</taxon>
    </lineage>
</organism>
<dbReference type="Pfam" id="PF19413">
    <property type="entry name" value="YaiO"/>
    <property type="match status" value="1"/>
</dbReference>
<dbReference type="Proteomes" id="UP000199663">
    <property type="component" value="Unassembled WGS sequence"/>
</dbReference>
<keyword evidence="1" id="KW-0802">TPR repeat</keyword>
<dbReference type="EMBL" id="FNQC01000011">
    <property type="protein sequence ID" value="SDZ37101.1"/>
    <property type="molecule type" value="Genomic_DNA"/>
</dbReference>
<feature type="domain" description="YaiO beta-barrel" evidence="3">
    <location>
        <begin position="184"/>
        <end position="354"/>
    </location>
</feature>
<dbReference type="InterPro" id="IPR030887">
    <property type="entry name" value="Beta-barrel_YaiO"/>
</dbReference>
<dbReference type="Gene3D" id="1.25.40.10">
    <property type="entry name" value="Tetratricopeptide repeat domain"/>
    <property type="match status" value="1"/>
</dbReference>
<dbReference type="InterPro" id="IPR019734">
    <property type="entry name" value="TPR_rpt"/>
</dbReference>
<name>A0A1H3SHS9_9BACT</name>
<protein>
    <submittedName>
        <fullName evidence="4">Outer membrane protein, YaiO family</fullName>
    </submittedName>
</protein>
<keyword evidence="2" id="KW-0732">Signal</keyword>
<evidence type="ECO:0000256" key="2">
    <source>
        <dbReference type="SAM" id="SignalP"/>
    </source>
</evidence>
<feature type="chain" id="PRO_5046921749" evidence="2">
    <location>
        <begin position="26"/>
        <end position="413"/>
    </location>
</feature>
<feature type="signal peptide" evidence="2">
    <location>
        <begin position="1"/>
        <end position="25"/>
    </location>
</feature>
<keyword evidence="5" id="KW-1185">Reference proteome</keyword>
<dbReference type="RefSeq" id="WP_019598873.1">
    <property type="nucleotide sequence ID" value="NZ_FNQC01000011.1"/>
</dbReference>
<accession>A0A1H3SHS9</accession>
<dbReference type="NCBIfam" id="TIGR04390">
    <property type="entry name" value="OMP_YaiO_dom"/>
    <property type="match status" value="1"/>
</dbReference>
<evidence type="ECO:0000313" key="5">
    <source>
        <dbReference type="Proteomes" id="UP000199663"/>
    </source>
</evidence>
<proteinExistence type="predicted"/>
<evidence type="ECO:0000313" key="4">
    <source>
        <dbReference type="EMBL" id="SDZ37101.1"/>
    </source>
</evidence>
<evidence type="ECO:0000259" key="3">
    <source>
        <dbReference type="Pfam" id="PF19413"/>
    </source>
</evidence>
<dbReference type="PROSITE" id="PS50005">
    <property type="entry name" value="TPR"/>
    <property type="match status" value="1"/>
</dbReference>